<name>A0AAN8L9Q6_9TELE</name>
<dbReference type="EMBL" id="JAGTTL010000022">
    <property type="protein sequence ID" value="KAK6305460.1"/>
    <property type="molecule type" value="Genomic_DNA"/>
</dbReference>
<organism evidence="2 3">
    <name type="scientific">Coregonus suidteri</name>
    <dbReference type="NCBI Taxonomy" id="861788"/>
    <lineage>
        <taxon>Eukaryota</taxon>
        <taxon>Metazoa</taxon>
        <taxon>Chordata</taxon>
        <taxon>Craniata</taxon>
        <taxon>Vertebrata</taxon>
        <taxon>Euteleostomi</taxon>
        <taxon>Actinopterygii</taxon>
        <taxon>Neopterygii</taxon>
        <taxon>Teleostei</taxon>
        <taxon>Protacanthopterygii</taxon>
        <taxon>Salmoniformes</taxon>
        <taxon>Salmonidae</taxon>
        <taxon>Coregoninae</taxon>
        <taxon>Coregonus</taxon>
    </lineage>
</organism>
<keyword evidence="3" id="KW-1185">Reference proteome</keyword>
<accession>A0AAN8L9Q6</accession>
<feature type="transmembrane region" description="Helical" evidence="1">
    <location>
        <begin position="92"/>
        <end position="108"/>
    </location>
</feature>
<comment type="caution">
    <text evidence="2">The sequence shown here is derived from an EMBL/GenBank/DDBJ whole genome shotgun (WGS) entry which is preliminary data.</text>
</comment>
<keyword evidence="1" id="KW-0812">Transmembrane</keyword>
<evidence type="ECO:0000256" key="1">
    <source>
        <dbReference type="SAM" id="Phobius"/>
    </source>
</evidence>
<dbReference type="Proteomes" id="UP001356427">
    <property type="component" value="Unassembled WGS sequence"/>
</dbReference>
<protein>
    <submittedName>
        <fullName evidence="2">Uncharacterized protein</fullName>
    </submittedName>
</protein>
<proteinExistence type="predicted"/>
<dbReference type="AlphaFoldDB" id="A0AAN8L9Q6"/>
<reference evidence="2 3" key="1">
    <citation type="submission" date="2021-04" db="EMBL/GenBank/DDBJ databases">
        <authorList>
            <person name="De Guttry C."/>
            <person name="Zahm M."/>
            <person name="Klopp C."/>
            <person name="Cabau C."/>
            <person name="Louis A."/>
            <person name="Berthelot C."/>
            <person name="Parey E."/>
            <person name="Roest Crollius H."/>
            <person name="Montfort J."/>
            <person name="Robinson-Rechavi M."/>
            <person name="Bucao C."/>
            <person name="Bouchez O."/>
            <person name="Gislard M."/>
            <person name="Lluch J."/>
            <person name="Milhes M."/>
            <person name="Lampietro C."/>
            <person name="Lopez Roques C."/>
            <person name="Donnadieu C."/>
            <person name="Braasch I."/>
            <person name="Desvignes T."/>
            <person name="Postlethwait J."/>
            <person name="Bobe J."/>
            <person name="Wedekind C."/>
            <person name="Guiguen Y."/>
        </authorList>
    </citation>
    <scope>NUCLEOTIDE SEQUENCE [LARGE SCALE GENOMIC DNA]</scope>
    <source>
        <strain evidence="2">Cs_M1</strain>
        <tissue evidence="2">Blood</tissue>
    </source>
</reference>
<keyword evidence="1" id="KW-0472">Membrane</keyword>
<evidence type="ECO:0000313" key="2">
    <source>
        <dbReference type="EMBL" id="KAK6305460.1"/>
    </source>
</evidence>
<keyword evidence="1" id="KW-1133">Transmembrane helix</keyword>
<evidence type="ECO:0000313" key="3">
    <source>
        <dbReference type="Proteomes" id="UP001356427"/>
    </source>
</evidence>
<gene>
    <name evidence="2" type="ORF">J4Q44_G00242400</name>
</gene>
<sequence length="128" mass="14514">MGIIGWVCRVVRDGVAVAARFGARTLRRLFHLWNNVCCLTDKHPGNMWLNVTLGMCEDIVLPGGVRRYSEDRQGPPLSVCPSQCALHNQKSVWVNVFFWVLIVVAVFVQKHQVLGSEWSMSETEPFFP</sequence>